<dbReference type="Pfam" id="PF08645">
    <property type="entry name" value="PNK3P"/>
    <property type="match status" value="1"/>
</dbReference>
<evidence type="ECO:0000313" key="1">
    <source>
        <dbReference type="EMBL" id="KIW31718.1"/>
    </source>
</evidence>
<dbReference type="GO" id="GO:0046404">
    <property type="term" value="F:ATP-dependent polydeoxyribonucleotide 5'-hydroxyl-kinase activity"/>
    <property type="evidence" value="ECO:0007669"/>
    <property type="project" value="TreeGrafter"/>
</dbReference>
<dbReference type="Pfam" id="PF13671">
    <property type="entry name" value="AAA_33"/>
    <property type="match status" value="1"/>
</dbReference>
<sequence>MHEFALYGQVRKDDHHRMLQQLAGFARMQPQDAKEIHLVFKARQPPGVDLVQSIGASHLASQQQQDMQRVKNMLNAGLYYVQLVGEVLPEKQARVAENGDVTMANGNGSHTTEKSSVKWSFEFKDTPDAGKQAVSSRLISRTPMDDGSFVKFLDNFGYEYVSRYLVVGSRFYDHDTTLFLHKVLRLPQIAADEAISDQSFLANVGDLPELDGSGGFVLQASIDVVDGNNPELKERATRQLVAIREALRQAVDLSPGDRLALDTRLPITSHILGRCYTMKRSAPAPAGSVSPPLVKRKIESATTSKAVASFFKPASQKEPEKLVWRTVDHSLIIGRYNVPHKPPQPRTLPVKIAAFDLDDTLVAPNTVNKWARSAVSWKWWDPSIPGRLKSLHDDGYLLVILSNQSAISLKDNPKTLKKDMASLANFKNQASSILKQVDLPISIYAATGQDRYRKPRVGMWEEMLEDYDLQAEGAVDMEHSFYVGDAAGRDKTDKRRKDHATSDRDLAANIGIKFHTPEEFFLDEATEPYEHVFDPTKHLEPAQPSDSTVTGAVEDTVSAPFTKNSPHELVIFCGSPGAGKSTFYWDVLQPLGYERVNQDILKTRDKCIKKAKELLEAGLSVAVDNTNADIETRAYWVRVAQEFNVPIRCVRFTASTRLAEHNDAVRAMNPNTMNPENRTQLPGIAFRSFIQRFQEPTLEEGFEDIYKVEFEFKGTEEQKKLWSRYWVSKFST</sequence>
<name>A0A0D2CKJ9_9EURO</name>
<dbReference type="AlphaFoldDB" id="A0A0D2CKJ9"/>
<dbReference type="InterPro" id="IPR036412">
    <property type="entry name" value="HAD-like_sf"/>
</dbReference>
<dbReference type="NCBIfam" id="TIGR01662">
    <property type="entry name" value="HAD-SF-IIIA"/>
    <property type="match status" value="1"/>
</dbReference>
<dbReference type="PANTHER" id="PTHR12083">
    <property type="entry name" value="BIFUNCTIONAL POLYNUCLEOTIDE PHOSPHATASE/KINASE"/>
    <property type="match status" value="1"/>
</dbReference>
<keyword evidence="2" id="KW-1185">Reference proteome</keyword>
<protein>
    <submittedName>
        <fullName evidence="1">Polynucleotide kinase 3'-phosphatase</fullName>
    </submittedName>
</protein>
<dbReference type="SUPFAM" id="SSF56784">
    <property type="entry name" value="HAD-like"/>
    <property type="match status" value="1"/>
</dbReference>
<dbReference type="GO" id="GO:0006357">
    <property type="term" value="P:regulation of transcription by RNA polymerase II"/>
    <property type="evidence" value="ECO:0007669"/>
    <property type="project" value="InterPro"/>
</dbReference>
<keyword evidence="1" id="KW-0808">Transferase</keyword>
<dbReference type="GeneID" id="27342512"/>
<dbReference type="GO" id="GO:0046403">
    <property type="term" value="F:polynucleotide 3'-phosphatase activity"/>
    <property type="evidence" value="ECO:0007669"/>
    <property type="project" value="TreeGrafter"/>
</dbReference>
<gene>
    <name evidence="1" type="ORF">PV07_03318</name>
</gene>
<dbReference type="STRING" id="569365.A0A0D2CKJ9"/>
<dbReference type="OrthoDB" id="19045at2759"/>
<organism evidence="1 2">
    <name type="scientific">Cladophialophora immunda</name>
    <dbReference type="NCBI Taxonomy" id="569365"/>
    <lineage>
        <taxon>Eukaryota</taxon>
        <taxon>Fungi</taxon>
        <taxon>Dikarya</taxon>
        <taxon>Ascomycota</taxon>
        <taxon>Pezizomycotina</taxon>
        <taxon>Eurotiomycetes</taxon>
        <taxon>Chaetothyriomycetidae</taxon>
        <taxon>Chaetothyriales</taxon>
        <taxon>Herpotrichiellaceae</taxon>
        <taxon>Cladophialophora</taxon>
    </lineage>
</organism>
<dbReference type="HOGENOM" id="CLU_394922_0_0_1"/>
<dbReference type="SUPFAM" id="SSF52540">
    <property type="entry name" value="P-loop containing nucleoside triphosphate hydrolases"/>
    <property type="match status" value="1"/>
</dbReference>
<dbReference type="VEuPathDB" id="FungiDB:PV07_03318"/>
<dbReference type="Gene3D" id="3.40.50.300">
    <property type="entry name" value="P-loop containing nucleotide triphosphate hydrolases"/>
    <property type="match status" value="1"/>
</dbReference>
<dbReference type="InterPro" id="IPR027417">
    <property type="entry name" value="P-loop_NTPase"/>
</dbReference>
<dbReference type="InterPro" id="IPR023214">
    <property type="entry name" value="HAD_sf"/>
</dbReference>
<dbReference type="Gene3D" id="2.40.320.10">
    <property type="entry name" value="Hypothetical Protein Pfu-838710-001"/>
    <property type="match status" value="1"/>
</dbReference>
<dbReference type="Proteomes" id="UP000054466">
    <property type="component" value="Unassembled WGS sequence"/>
</dbReference>
<proteinExistence type="predicted"/>
<dbReference type="GO" id="GO:0006281">
    <property type="term" value="P:DNA repair"/>
    <property type="evidence" value="ECO:0007669"/>
    <property type="project" value="TreeGrafter"/>
</dbReference>
<dbReference type="EMBL" id="KN847041">
    <property type="protein sequence ID" value="KIW31718.1"/>
    <property type="molecule type" value="Genomic_DNA"/>
</dbReference>
<dbReference type="InterPro" id="IPR019095">
    <property type="entry name" value="Mediator_Med18"/>
</dbReference>
<dbReference type="GO" id="GO:0003690">
    <property type="term" value="F:double-stranded DNA binding"/>
    <property type="evidence" value="ECO:0007669"/>
    <property type="project" value="TreeGrafter"/>
</dbReference>
<keyword evidence="1" id="KW-0418">Kinase</keyword>
<dbReference type="GO" id="GO:0016592">
    <property type="term" value="C:mediator complex"/>
    <property type="evidence" value="ECO:0007669"/>
    <property type="project" value="InterPro"/>
</dbReference>
<dbReference type="Gene3D" id="3.40.50.1000">
    <property type="entry name" value="HAD superfamily/HAD-like"/>
    <property type="match status" value="1"/>
</dbReference>
<reference evidence="1 2" key="1">
    <citation type="submission" date="2015-01" db="EMBL/GenBank/DDBJ databases">
        <title>The Genome Sequence of Cladophialophora immunda CBS83496.</title>
        <authorList>
            <consortium name="The Broad Institute Genomics Platform"/>
            <person name="Cuomo C."/>
            <person name="de Hoog S."/>
            <person name="Gorbushina A."/>
            <person name="Stielow B."/>
            <person name="Teixiera M."/>
            <person name="Abouelleil A."/>
            <person name="Chapman S.B."/>
            <person name="Priest M."/>
            <person name="Young S.K."/>
            <person name="Wortman J."/>
            <person name="Nusbaum C."/>
            <person name="Birren B."/>
        </authorList>
    </citation>
    <scope>NUCLEOTIDE SEQUENCE [LARGE SCALE GENOMIC DNA]</scope>
    <source>
        <strain evidence="1 2">CBS 83496</strain>
    </source>
</reference>
<dbReference type="NCBIfam" id="TIGR01664">
    <property type="entry name" value="DNA-3'-Pase"/>
    <property type="match status" value="1"/>
</dbReference>
<dbReference type="Pfam" id="PF09637">
    <property type="entry name" value="Med18"/>
    <property type="match status" value="1"/>
</dbReference>
<dbReference type="RefSeq" id="XP_016251934.1">
    <property type="nucleotide sequence ID" value="XM_016390032.1"/>
</dbReference>
<dbReference type="FunFam" id="3.40.50.300:FF:002548">
    <property type="entry name" value="DNA kinase/phosphatase Pnk1"/>
    <property type="match status" value="1"/>
</dbReference>
<dbReference type="PANTHER" id="PTHR12083:SF9">
    <property type="entry name" value="BIFUNCTIONAL POLYNUCLEOTIDE PHOSPHATASE_KINASE"/>
    <property type="match status" value="1"/>
</dbReference>
<dbReference type="InterPro" id="IPR006549">
    <property type="entry name" value="HAD-SF_hydro_IIIA"/>
</dbReference>
<dbReference type="InterPro" id="IPR013954">
    <property type="entry name" value="PNK3P"/>
</dbReference>
<dbReference type="GO" id="GO:0003712">
    <property type="term" value="F:transcription coregulator activity"/>
    <property type="evidence" value="ECO:0007669"/>
    <property type="project" value="InterPro"/>
</dbReference>
<evidence type="ECO:0000313" key="2">
    <source>
        <dbReference type="Proteomes" id="UP000054466"/>
    </source>
</evidence>
<accession>A0A0D2CKJ9</accession>
<dbReference type="InterPro" id="IPR006551">
    <property type="entry name" value="Polynucleotide_phosphatase"/>
</dbReference>